<dbReference type="InterPro" id="IPR001387">
    <property type="entry name" value="Cro/C1-type_HTH"/>
</dbReference>
<reference evidence="3" key="1">
    <citation type="submission" date="2020-07" db="EMBL/GenBank/DDBJ databases">
        <title>Metabolic diversity and evolutionary history of the archaeal phylum ###Micrarchaeota### uncovered from a freshwater lake metagenome.</title>
        <authorList>
            <person name="Kadnikov V.V."/>
            <person name="Savvichev A.S."/>
            <person name="Mardanov A.V."/>
            <person name="Beletsky A.V."/>
            <person name="Chupakov A.V."/>
            <person name="Kokryatskaya N.M."/>
            <person name="Pimenov N.V."/>
            <person name="Ravin N.V."/>
        </authorList>
    </citation>
    <scope>NUCLEOTIDE SEQUENCE [LARGE SCALE GENOMIC DNA]</scope>
</reference>
<dbReference type="Pfam" id="PF01381">
    <property type="entry name" value="HTH_3"/>
    <property type="match status" value="1"/>
</dbReference>
<dbReference type="Gene3D" id="1.10.260.40">
    <property type="entry name" value="lambda repressor-like DNA-binding domains"/>
    <property type="match status" value="1"/>
</dbReference>
<name>A0A7D5XI52_FERL1</name>
<dbReference type="CDD" id="cd00093">
    <property type="entry name" value="HTH_XRE"/>
    <property type="match status" value="1"/>
</dbReference>
<dbReference type="AlphaFoldDB" id="A0A7D5XI52"/>
<sequence length="126" mass="13984">MTMPCEVIVRYYLPAIRCGIAEELMKEYGWTQVEVSDKLGITQAAVSKYMGGKLDDKAKEFANSAEIKKAAKAIARNIAEGKIGTPKSINEMCSVCVSLRKGGKLCKLHFDMKKLEKCKCDVCLDR</sequence>
<organism evidence="2 3">
    <name type="scientific">Fermentimicrarchaeum limneticum</name>
    <dbReference type="NCBI Taxonomy" id="2795018"/>
    <lineage>
        <taxon>Archaea</taxon>
        <taxon>Candidatus Micrarchaeota</taxon>
        <taxon>Candidatus Fermentimicrarchaeales</taxon>
        <taxon>Candidatus Fermentimicrarchaeaceae</taxon>
        <taxon>Candidatus Fermentimicrarchaeum</taxon>
    </lineage>
</organism>
<dbReference type="PROSITE" id="PS50943">
    <property type="entry name" value="HTH_CROC1"/>
    <property type="match status" value="1"/>
</dbReference>
<dbReference type="KEGG" id="flt:Sv326_0997"/>
<feature type="domain" description="HTH cro/C1-type" evidence="1">
    <location>
        <begin position="23"/>
        <end position="49"/>
    </location>
</feature>
<evidence type="ECO:0000259" key="1">
    <source>
        <dbReference type="PROSITE" id="PS50943"/>
    </source>
</evidence>
<gene>
    <name evidence="2" type="ORF">Sv326_0997</name>
</gene>
<dbReference type="PANTHER" id="PTHR40730:SF4">
    <property type="entry name" value="TRANSCRIPTIONAL REGULATOR"/>
    <property type="match status" value="1"/>
</dbReference>
<dbReference type="PANTHER" id="PTHR40730">
    <property type="entry name" value="TRANSCRIPTIONAL REGULATOR PROTEIN-LIKE PROTEIN"/>
    <property type="match status" value="1"/>
</dbReference>
<dbReference type="InterPro" id="IPR010982">
    <property type="entry name" value="Lambda_DNA-bd_dom_sf"/>
</dbReference>
<accession>A0A7D5XI52</accession>
<dbReference type="GO" id="GO:0003677">
    <property type="term" value="F:DNA binding"/>
    <property type="evidence" value="ECO:0007669"/>
    <property type="project" value="InterPro"/>
</dbReference>
<evidence type="ECO:0000313" key="2">
    <source>
        <dbReference type="EMBL" id="QLJ53172.1"/>
    </source>
</evidence>
<dbReference type="EMBL" id="CP058998">
    <property type="protein sequence ID" value="QLJ53172.1"/>
    <property type="molecule type" value="Genomic_DNA"/>
</dbReference>
<dbReference type="Proteomes" id="UP000510821">
    <property type="component" value="Chromosome"/>
</dbReference>
<dbReference type="SMART" id="SM00530">
    <property type="entry name" value="HTH_XRE"/>
    <property type="match status" value="1"/>
</dbReference>
<proteinExistence type="predicted"/>
<evidence type="ECO:0000313" key="3">
    <source>
        <dbReference type="Proteomes" id="UP000510821"/>
    </source>
</evidence>
<dbReference type="SUPFAM" id="SSF47413">
    <property type="entry name" value="lambda repressor-like DNA-binding domains"/>
    <property type="match status" value="1"/>
</dbReference>
<protein>
    <recommendedName>
        <fullName evidence="1">HTH cro/C1-type domain-containing protein</fullName>
    </recommendedName>
</protein>